<gene>
    <name evidence="1" type="ORF">L6164_015783</name>
</gene>
<comment type="caution">
    <text evidence="1">The sequence shown here is derived from an EMBL/GenBank/DDBJ whole genome shotgun (WGS) entry which is preliminary data.</text>
</comment>
<organism evidence="1 2">
    <name type="scientific">Bauhinia variegata</name>
    <name type="common">Purple orchid tree</name>
    <name type="synonym">Phanera variegata</name>
    <dbReference type="NCBI Taxonomy" id="167791"/>
    <lineage>
        <taxon>Eukaryota</taxon>
        <taxon>Viridiplantae</taxon>
        <taxon>Streptophyta</taxon>
        <taxon>Embryophyta</taxon>
        <taxon>Tracheophyta</taxon>
        <taxon>Spermatophyta</taxon>
        <taxon>Magnoliopsida</taxon>
        <taxon>eudicotyledons</taxon>
        <taxon>Gunneridae</taxon>
        <taxon>Pentapetalae</taxon>
        <taxon>rosids</taxon>
        <taxon>fabids</taxon>
        <taxon>Fabales</taxon>
        <taxon>Fabaceae</taxon>
        <taxon>Cercidoideae</taxon>
        <taxon>Cercideae</taxon>
        <taxon>Bauhiniinae</taxon>
        <taxon>Bauhinia</taxon>
    </lineage>
</organism>
<dbReference type="EMBL" id="CM039431">
    <property type="protein sequence ID" value="KAI4337355.1"/>
    <property type="molecule type" value="Genomic_DNA"/>
</dbReference>
<proteinExistence type="predicted"/>
<evidence type="ECO:0000313" key="2">
    <source>
        <dbReference type="Proteomes" id="UP000828941"/>
    </source>
</evidence>
<protein>
    <submittedName>
        <fullName evidence="1">Uncharacterized protein</fullName>
    </submittedName>
</protein>
<accession>A0ACB9NRT1</accession>
<dbReference type="Proteomes" id="UP000828941">
    <property type="component" value="Chromosome 6"/>
</dbReference>
<sequence>MGEVSRICKRTVVSTKPVEAGKYHPLSVLDRHMEKNHIRMVFYYYHTWPDKELGKITGKLRESLSEALNSFPVLTGRLITDHDKGHWKIKCNDAGVRVIEAKAKGSLHRWLKNVNREKELQLVYWEDMYYKPYFWSTFYVQLTEFEEGGLAIGLSCTHMLADPTSATSFVKAWADISLGLNMTSPPFFQPLSVRRPGNQNPYTDLIGHYSSSIQKPTSVKGTTRYTTITLGFSHQMVAACMAMAQSTGAPSPSPFGALAGLFWVCLSKIKSKGPNDGLVGLSVCLDVRKALNLDRGFFGNCMIYNKVPAIAGDLGDTRLAQAATAIREAEEKMERERIADLIEWFENNDINNPTMMNGHDLICASLETEDPYSAVFENGFNPIRVSYYVEPVAGEGQVVIFPWKAAEDILGRVAMVTVAEDEASELCKDDLLLNLSPTILMK</sequence>
<reference evidence="1 2" key="1">
    <citation type="journal article" date="2022" name="DNA Res.">
        <title>Chromosomal-level genome assembly of the orchid tree Bauhinia variegata (Leguminosae; Cercidoideae) supports the allotetraploid origin hypothesis of Bauhinia.</title>
        <authorList>
            <person name="Zhong Y."/>
            <person name="Chen Y."/>
            <person name="Zheng D."/>
            <person name="Pang J."/>
            <person name="Liu Y."/>
            <person name="Luo S."/>
            <person name="Meng S."/>
            <person name="Qian L."/>
            <person name="Wei D."/>
            <person name="Dai S."/>
            <person name="Zhou R."/>
        </authorList>
    </citation>
    <scope>NUCLEOTIDE SEQUENCE [LARGE SCALE GENOMIC DNA]</scope>
    <source>
        <strain evidence="1">BV-YZ2020</strain>
    </source>
</reference>
<evidence type="ECO:0000313" key="1">
    <source>
        <dbReference type="EMBL" id="KAI4337355.1"/>
    </source>
</evidence>
<keyword evidence="2" id="KW-1185">Reference proteome</keyword>
<name>A0ACB9NRT1_BAUVA</name>